<comment type="caution">
    <text evidence="2">The sequence shown here is derived from an EMBL/GenBank/DDBJ whole genome shotgun (WGS) entry which is preliminary data.</text>
</comment>
<evidence type="ECO:0000256" key="1">
    <source>
        <dbReference type="SAM" id="SignalP"/>
    </source>
</evidence>
<organism evidence="2 3">
    <name type="scientific">Sungkyunkwania multivorans</name>
    <dbReference type="NCBI Taxonomy" id="1173618"/>
    <lineage>
        <taxon>Bacteria</taxon>
        <taxon>Pseudomonadati</taxon>
        <taxon>Bacteroidota</taxon>
        <taxon>Flavobacteriia</taxon>
        <taxon>Flavobacteriales</taxon>
        <taxon>Flavobacteriaceae</taxon>
        <taxon>Sungkyunkwania</taxon>
    </lineage>
</organism>
<name>A0ABW3D2D4_9FLAO</name>
<keyword evidence="1" id="KW-0732">Signal</keyword>
<accession>A0ABW3D2D4</accession>
<protein>
    <submittedName>
        <fullName evidence="2">Uncharacterized protein</fullName>
    </submittedName>
</protein>
<reference evidence="3" key="1">
    <citation type="journal article" date="2019" name="Int. J. Syst. Evol. Microbiol.">
        <title>The Global Catalogue of Microorganisms (GCM) 10K type strain sequencing project: providing services to taxonomists for standard genome sequencing and annotation.</title>
        <authorList>
            <consortium name="The Broad Institute Genomics Platform"/>
            <consortium name="The Broad Institute Genome Sequencing Center for Infectious Disease"/>
            <person name="Wu L."/>
            <person name="Ma J."/>
        </authorList>
    </citation>
    <scope>NUCLEOTIDE SEQUENCE [LARGE SCALE GENOMIC DNA]</scope>
    <source>
        <strain evidence="3">CCUG 62952</strain>
    </source>
</reference>
<dbReference type="Proteomes" id="UP001596978">
    <property type="component" value="Unassembled WGS sequence"/>
</dbReference>
<dbReference type="RefSeq" id="WP_386409061.1">
    <property type="nucleotide sequence ID" value="NZ_JBHTJH010000017.1"/>
</dbReference>
<feature type="signal peptide" evidence="1">
    <location>
        <begin position="1"/>
        <end position="19"/>
    </location>
</feature>
<gene>
    <name evidence="2" type="ORF">ACFQ1M_13485</name>
</gene>
<feature type="chain" id="PRO_5046479288" evidence="1">
    <location>
        <begin position="20"/>
        <end position="186"/>
    </location>
</feature>
<keyword evidence="3" id="KW-1185">Reference proteome</keyword>
<evidence type="ECO:0000313" key="3">
    <source>
        <dbReference type="Proteomes" id="UP001596978"/>
    </source>
</evidence>
<proteinExistence type="predicted"/>
<dbReference type="EMBL" id="JBHTJH010000017">
    <property type="protein sequence ID" value="MFD0863220.1"/>
    <property type="molecule type" value="Genomic_DNA"/>
</dbReference>
<sequence length="186" mass="20859">MKKLSILLTIFLSLGSLTAQDFVETKAYTTILESNGEVLTKVSLVGKEDPVNMVASMTITDPDIFDGVYISTLKNNGLEGIKEVLKVELAYGACCTGVQAYYFTVSEENVLTALPMLENIYCEKPGPITQYIFPNQEYGQQGKILRAQSSFNKEFKIDYVSLEKSYSWTQNTFFAEETYAQTFNKP</sequence>
<evidence type="ECO:0000313" key="2">
    <source>
        <dbReference type="EMBL" id="MFD0863220.1"/>
    </source>
</evidence>